<sequence length="69" mass="7901">MNIAQFTEFFQDVLITVHANIRDLEEKQAFADPEEQDYIAGRLFSYQEVLAIFRASARDTGIHPKDVGL</sequence>
<gene>
    <name evidence="1" type="ORF">GCM10023187_48150</name>
</gene>
<proteinExistence type="predicted"/>
<accession>A0ABP8KW25</accession>
<protein>
    <submittedName>
        <fullName evidence="1">Uncharacterized protein</fullName>
    </submittedName>
</protein>
<keyword evidence="2" id="KW-1185">Reference proteome</keyword>
<reference evidence="2" key="1">
    <citation type="journal article" date="2019" name="Int. J. Syst. Evol. Microbiol.">
        <title>The Global Catalogue of Microorganisms (GCM) 10K type strain sequencing project: providing services to taxonomists for standard genome sequencing and annotation.</title>
        <authorList>
            <consortium name="The Broad Institute Genomics Platform"/>
            <consortium name="The Broad Institute Genome Sequencing Center for Infectious Disease"/>
            <person name="Wu L."/>
            <person name="Ma J."/>
        </authorList>
    </citation>
    <scope>NUCLEOTIDE SEQUENCE [LARGE SCALE GENOMIC DNA]</scope>
    <source>
        <strain evidence="2">JCM 17925</strain>
    </source>
</reference>
<dbReference type="Proteomes" id="UP001500936">
    <property type="component" value="Unassembled WGS sequence"/>
</dbReference>
<evidence type="ECO:0000313" key="2">
    <source>
        <dbReference type="Proteomes" id="UP001500936"/>
    </source>
</evidence>
<evidence type="ECO:0000313" key="1">
    <source>
        <dbReference type="EMBL" id="GAA4416583.1"/>
    </source>
</evidence>
<organism evidence="1 2">
    <name type="scientific">Nibrella viscosa</name>
    <dbReference type="NCBI Taxonomy" id="1084524"/>
    <lineage>
        <taxon>Bacteria</taxon>
        <taxon>Pseudomonadati</taxon>
        <taxon>Bacteroidota</taxon>
        <taxon>Cytophagia</taxon>
        <taxon>Cytophagales</taxon>
        <taxon>Spirosomataceae</taxon>
        <taxon>Nibrella</taxon>
    </lineage>
</organism>
<dbReference type="RefSeq" id="WP_345270609.1">
    <property type="nucleotide sequence ID" value="NZ_BAABHB010000014.1"/>
</dbReference>
<comment type="caution">
    <text evidence="1">The sequence shown here is derived from an EMBL/GenBank/DDBJ whole genome shotgun (WGS) entry which is preliminary data.</text>
</comment>
<name>A0ABP8KW25_9BACT</name>
<dbReference type="EMBL" id="BAABHB010000014">
    <property type="protein sequence ID" value="GAA4416583.1"/>
    <property type="molecule type" value="Genomic_DNA"/>
</dbReference>